<keyword evidence="3" id="KW-1185">Reference proteome</keyword>
<feature type="region of interest" description="Disordered" evidence="1">
    <location>
        <begin position="84"/>
        <end position="123"/>
    </location>
</feature>
<evidence type="ECO:0000313" key="2">
    <source>
        <dbReference type="EMBL" id="BBA98298.1"/>
    </source>
</evidence>
<dbReference type="Proteomes" id="UP000595703">
    <property type="component" value="Chromosome"/>
</dbReference>
<dbReference type="EMBL" id="AP018365">
    <property type="protein sequence ID" value="BBA98298.1"/>
    <property type="molecule type" value="Genomic_DNA"/>
</dbReference>
<dbReference type="KEGG" id="arev:RVR_4430"/>
<reference evidence="2 3" key="1">
    <citation type="journal article" date="2010" name="J. Bacteriol.">
        <title>Biochemical characterization of a novel indole prenyltransferase from Streptomyces sp. SN-593.</title>
        <authorList>
            <person name="Takahashi S."/>
            <person name="Takagi H."/>
            <person name="Toyoda A."/>
            <person name="Uramoto M."/>
            <person name="Nogawa T."/>
            <person name="Ueki M."/>
            <person name="Sakaki Y."/>
            <person name="Osada H."/>
        </authorList>
    </citation>
    <scope>NUCLEOTIDE SEQUENCE [LARGE SCALE GENOMIC DNA]</scope>
    <source>
        <strain evidence="2 3">SN-593</strain>
    </source>
</reference>
<gene>
    <name evidence="2" type="ORF">RVR_4430</name>
</gene>
<protein>
    <submittedName>
        <fullName evidence="2">Uncharacterized protein</fullName>
    </submittedName>
</protein>
<reference evidence="2 3" key="3">
    <citation type="journal article" date="2011" name="Nat. Chem. Biol.">
        <title>Reveromycin A biosynthesis uses RevG and RevJ for stereospecific spiroacetal formation.</title>
        <authorList>
            <person name="Takahashi S."/>
            <person name="Toyoda A."/>
            <person name="Sekiyama Y."/>
            <person name="Takagi H."/>
            <person name="Nogawa T."/>
            <person name="Uramoto M."/>
            <person name="Suzuki R."/>
            <person name="Koshino H."/>
            <person name="Kumano T."/>
            <person name="Panthee S."/>
            <person name="Dairi T."/>
            <person name="Ishikawa J."/>
            <person name="Ikeda H."/>
            <person name="Sakaki Y."/>
            <person name="Osada H."/>
        </authorList>
    </citation>
    <scope>NUCLEOTIDE SEQUENCE [LARGE SCALE GENOMIC DNA]</scope>
    <source>
        <strain evidence="2 3">SN-593</strain>
    </source>
</reference>
<dbReference type="AlphaFoldDB" id="A0A7U3UTE1"/>
<name>A0A7U3UTE1_9ACTN</name>
<evidence type="ECO:0000313" key="3">
    <source>
        <dbReference type="Proteomes" id="UP000595703"/>
    </source>
</evidence>
<proteinExistence type="predicted"/>
<feature type="region of interest" description="Disordered" evidence="1">
    <location>
        <begin position="1"/>
        <end position="47"/>
    </location>
</feature>
<evidence type="ECO:0000256" key="1">
    <source>
        <dbReference type="SAM" id="MobiDB-lite"/>
    </source>
</evidence>
<organism evidence="2 3">
    <name type="scientific">Actinacidiphila reveromycinica</name>
    <dbReference type="NCBI Taxonomy" id="659352"/>
    <lineage>
        <taxon>Bacteria</taxon>
        <taxon>Bacillati</taxon>
        <taxon>Actinomycetota</taxon>
        <taxon>Actinomycetes</taxon>
        <taxon>Kitasatosporales</taxon>
        <taxon>Streptomycetaceae</taxon>
        <taxon>Actinacidiphila</taxon>
    </lineage>
</organism>
<reference evidence="2 3" key="4">
    <citation type="journal article" date="2020" name="Sci. Rep.">
        <title>beta-carboline chemical signals induce reveromycin production through a LuxR family regulator in Streptomyces sp. SN-593.</title>
        <authorList>
            <person name="Panthee S."/>
            <person name="Kito N."/>
            <person name="Hayashi T."/>
            <person name="Shimizu T."/>
            <person name="Ishikawa J."/>
            <person name="Hamamoto H."/>
            <person name="Osada H."/>
            <person name="Takahashi S."/>
        </authorList>
    </citation>
    <scope>NUCLEOTIDE SEQUENCE [LARGE SCALE GENOMIC DNA]</scope>
    <source>
        <strain evidence="2 3">SN-593</strain>
    </source>
</reference>
<reference evidence="2 3" key="2">
    <citation type="journal article" date="2011" name="J. Antibiot.">
        <title>Furaquinocins I and J: novel polyketide isoprenoid hybrid compounds from Streptomyces reveromyceticus SN-593.</title>
        <authorList>
            <person name="Panthee S."/>
            <person name="Takahashi S."/>
            <person name="Takagi H."/>
            <person name="Nogawa T."/>
            <person name="Oowada E."/>
            <person name="Uramoto M."/>
            <person name="Osada H."/>
        </authorList>
    </citation>
    <scope>NUCLEOTIDE SEQUENCE [LARGE SCALE GENOMIC DNA]</scope>
    <source>
        <strain evidence="2 3">SN-593</strain>
    </source>
</reference>
<dbReference type="RefSeq" id="WP_202234459.1">
    <property type="nucleotide sequence ID" value="NZ_AP018365.1"/>
</dbReference>
<accession>A0A7U3UTE1</accession>
<sequence>MTGGQAPDSRPDKVGGIVRTGPDIGERPDCGPLPTRPDTVRTRTDSAPGGVRFAYTARIPRRQLGAAVVEALTLLAAEISPDTVRTAPDTDAPDTSGRRSEIRASIADAFDLPPSILRKDPTQ</sequence>